<reference evidence="1" key="1">
    <citation type="submission" date="2023-03" db="EMBL/GenBank/DDBJ databases">
        <title>Massive genome expansion in bonnet fungi (Mycena s.s.) driven by repeated elements and novel gene families across ecological guilds.</title>
        <authorList>
            <consortium name="Lawrence Berkeley National Laboratory"/>
            <person name="Harder C.B."/>
            <person name="Miyauchi S."/>
            <person name="Viragh M."/>
            <person name="Kuo A."/>
            <person name="Thoen E."/>
            <person name="Andreopoulos B."/>
            <person name="Lu D."/>
            <person name="Skrede I."/>
            <person name="Drula E."/>
            <person name="Henrissat B."/>
            <person name="Morin E."/>
            <person name="Kohler A."/>
            <person name="Barry K."/>
            <person name="LaButti K."/>
            <person name="Morin E."/>
            <person name="Salamov A."/>
            <person name="Lipzen A."/>
            <person name="Mereny Z."/>
            <person name="Hegedus B."/>
            <person name="Baldrian P."/>
            <person name="Stursova M."/>
            <person name="Weitz H."/>
            <person name="Taylor A."/>
            <person name="Grigoriev I.V."/>
            <person name="Nagy L.G."/>
            <person name="Martin F."/>
            <person name="Kauserud H."/>
        </authorList>
    </citation>
    <scope>NUCLEOTIDE SEQUENCE</scope>
    <source>
        <strain evidence="1">9284</strain>
    </source>
</reference>
<proteinExistence type="predicted"/>
<name>A0AAD7CKX2_9AGAR</name>
<dbReference type="AlphaFoldDB" id="A0AAD7CKX2"/>
<evidence type="ECO:0000313" key="1">
    <source>
        <dbReference type="EMBL" id="KAJ7651340.1"/>
    </source>
</evidence>
<sequence length="263" mass="29880">MPAQSLWSSCRPCLSPRSWKSLRALSTSGRPQRARKRNVSALNPESLISTDFVDCVGAKWVTLSFPGLEKGRIGPTVEYDREQSERRPSIPFPDHTRGFFYYAPQPGLPPESPSLRFRCTASHLLSSFESGYDLLTPDGIPWQMLGLKATVGYPLLRKQLLLEKLITPEFVAKWRKHVGQRIHPARMLFGMHQLFPVNFAKPLYVHLVCPRDVKLLHLQYIFLANKPGTDITCYPFTGSGLAHFEPSPTDPQSMHLRIDRIIE</sequence>
<feature type="non-terminal residue" evidence="1">
    <location>
        <position position="1"/>
    </location>
</feature>
<comment type="caution">
    <text evidence="1">The sequence shown here is derived from an EMBL/GenBank/DDBJ whole genome shotgun (WGS) entry which is preliminary data.</text>
</comment>
<evidence type="ECO:0000313" key="2">
    <source>
        <dbReference type="Proteomes" id="UP001221142"/>
    </source>
</evidence>
<dbReference type="EMBL" id="JARKIF010000001">
    <property type="protein sequence ID" value="KAJ7651340.1"/>
    <property type="molecule type" value="Genomic_DNA"/>
</dbReference>
<accession>A0AAD7CKX2</accession>
<organism evidence="1 2">
    <name type="scientific">Roridomyces roridus</name>
    <dbReference type="NCBI Taxonomy" id="1738132"/>
    <lineage>
        <taxon>Eukaryota</taxon>
        <taxon>Fungi</taxon>
        <taxon>Dikarya</taxon>
        <taxon>Basidiomycota</taxon>
        <taxon>Agaricomycotina</taxon>
        <taxon>Agaricomycetes</taxon>
        <taxon>Agaricomycetidae</taxon>
        <taxon>Agaricales</taxon>
        <taxon>Marasmiineae</taxon>
        <taxon>Mycenaceae</taxon>
        <taxon>Roridomyces</taxon>
    </lineage>
</organism>
<keyword evidence="2" id="KW-1185">Reference proteome</keyword>
<protein>
    <submittedName>
        <fullName evidence="1">Uncharacterized protein</fullName>
    </submittedName>
</protein>
<dbReference type="Proteomes" id="UP001221142">
    <property type="component" value="Unassembled WGS sequence"/>
</dbReference>
<gene>
    <name evidence="1" type="ORF">FB45DRAFT_1051089</name>
</gene>